<accession>A0A9N8DBP3</accession>
<keyword evidence="1" id="KW-0812">Transmembrane</keyword>
<dbReference type="OrthoDB" id="46549at2759"/>
<feature type="transmembrane region" description="Helical" evidence="1">
    <location>
        <begin position="41"/>
        <end position="60"/>
    </location>
</feature>
<evidence type="ECO:0000313" key="2">
    <source>
        <dbReference type="EMBL" id="CAB9497525.1"/>
    </source>
</evidence>
<comment type="caution">
    <text evidence="2">The sequence shown here is derived from an EMBL/GenBank/DDBJ whole genome shotgun (WGS) entry which is preliminary data.</text>
</comment>
<evidence type="ECO:0000256" key="1">
    <source>
        <dbReference type="SAM" id="Phobius"/>
    </source>
</evidence>
<sequence length="80" mass="9214">MDRDDEDFGMFGKGVIPNPLLDSIDPDGAADRFPELARDPWFWFDMILFVLLLDFLSFAGPRQALFDNLQTIPDTPIYFN</sequence>
<keyword evidence="1" id="KW-1133">Transmembrane helix</keyword>
<dbReference type="EMBL" id="CAICTM010000021">
    <property type="protein sequence ID" value="CAB9497525.1"/>
    <property type="molecule type" value="Genomic_DNA"/>
</dbReference>
<evidence type="ECO:0000313" key="3">
    <source>
        <dbReference type="Proteomes" id="UP001153069"/>
    </source>
</evidence>
<gene>
    <name evidence="2" type="ORF">SEMRO_21_G014720.1</name>
</gene>
<protein>
    <submittedName>
        <fullName evidence="2">Uncharacterized protein</fullName>
    </submittedName>
</protein>
<keyword evidence="1" id="KW-0472">Membrane</keyword>
<organism evidence="2 3">
    <name type="scientific">Seminavis robusta</name>
    <dbReference type="NCBI Taxonomy" id="568900"/>
    <lineage>
        <taxon>Eukaryota</taxon>
        <taxon>Sar</taxon>
        <taxon>Stramenopiles</taxon>
        <taxon>Ochrophyta</taxon>
        <taxon>Bacillariophyta</taxon>
        <taxon>Bacillariophyceae</taxon>
        <taxon>Bacillariophycidae</taxon>
        <taxon>Naviculales</taxon>
        <taxon>Naviculaceae</taxon>
        <taxon>Seminavis</taxon>
    </lineage>
</organism>
<dbReference type="AlphaFoldDB" id="A0A9N8DBP3"/>
<proteinExistence type="predicted"/>
<reference evidence="2" key="1">
    <citation type="submission" date="2020-06" db="EMBL/GenBank/DDBJ databases">
        <authorList>
            <consortium name="Plant Systems Biology data submission"/>
        </authorList>
    </citation>
    <scope>NUCLEOTIDE SEQUENCE</scope>
    <source>
        <strain evidence="2">D6</strain>
    </source>
</reference>
<keyword evidence="3" id="KW-1185">Reference proteome</keyword>
<dbReference type="Proteomes" id="UP001153069">
    <property type="component" value="Unassembled WGS sequence"/>
</dbReference>
<name>A0A9N8DBP3_9STRA</name>